<protein>
    <submittedName>
        <fullName evidence="2">Uncharacterized protein</fullName>
    </submittedName>
</protein>
<dbReference type="RefSeq" id="XP_007865582.1">
    <property type="nucleotide sequence ID" value="XM_007867391.1"/>
</dbReference>
<evidence type="ECO:0000313" key="2">
    <source>
        <dbReference type="EMBL" id="EPQ55495.1"/>
    </source>
</evidence>
<dbReference type="Proteomes" id="UP000030669">
    <property type="component" value="Unassembled WGS sequence"/>
</dbReference>
<reference evidence="2 3" key="1">
    <citation type="journal article" date="2012" name="Science">
        <title>The Paleozoic origin of enzymatic lignin decomposition reconstructed from 31 fungal genomes.</title>
        <authorList>
            <person name="Floudas D."/>
            <person name="Binder M."/>
            <person name="Riley R."/>
            <person name="Barry K."/>
            <person name="Blanchette R.A."/>
            <person name="Henrissat B."/>
            <person name="Martinez A.T."/>
            <person name="Otillar R."/>
            <person name="Spatafora J.W."/>
            <person name="Yadav J.S."/>
            <person name="Aerts A."/>
            <person name="Benoit I."/>
            <person name="Boyd A."/>
            <person name="Carlson A."/>
            <person name="Copeland A."/>
            <person name="Coutinho P.M."/>
            <person name="de Vries R.P."/>
            <person name="Ferreira P."/>
            <person name="Findley K."/>
            <person name="Foster B."/>
            <person name="Gaskell J."/>
            <person name="Glotzer D."/>
            <person name="Gorecki P."/>
            <person name="Heitman J."/>
            <person name="Hesse C."/>
            <person name="Hori C."/>
            <person name="Igarashi K."/>
            <person name="Jurgens J.A."/>
            <person name="Kallen N."/>
            <person name="Kersten P."/>
            <person name="Kohler A."/>
            <person name="Kuees U."/>
            <person name="Kumar T.K.A."/>
            <person name="Kuo A."/>
            <person name="LaButti K."/>
            <person name="Larrondo L.F."/>
            <person name="Lindquist E."/>
            <person name="Ling A."/>
            <person name="Lombard V."/>
            <person name="Lucas S."/>
            <person name="Lundell T."/>
            <person name="Martin R."/>
            <person name="McLaughlin D.J."/>
            <person name="Morgenstern I."/>
            <person name="Morin E."/>
            <person name="Murat C."/>
            <person name="Nagy L.G."/>
            <person name="Nolan M."/>
            <person name="Ohm R.A."/>
            <person name="Patyshakuliyeva A."/>
            <person name="Rokas A."/>
            <person name="Ruiz-Duenas F.J."/>
            <person name="Sabat G."/>
            <person name="Salamov A."/>
            <person name="Samejima M."/>
            <person name="Schmutz J."/>
            <person name="Slot J.C."/>
            <person name="St John F."/>
            <person name="Stenlid J."/>
            <person name="Sun H."/>
            <person name="Sun S."/>
            <person name="Syed K."/>
            <person name="Tsang A."/>
            <person name="Wiebenga A."/>
            <person name="Young D."/>
            <person name="Pisabarro A."/>
            <person name="Eastwood D.C."/>
            <person name="Martin F."/>
            <person name="Cullen D."/>
            <person name="Grigoriev I.V."/>
            <person name="Hibbett D.S."/>
        </authorList>
    </citation>
    <scope>NUCLEOTIDE SEQUENCE [LARGE SCALE GENOMIC DNA]</scope>
    <source>
        <strain evidence="2 3">ATCC 11539</strain>
    </source>
</reference>
<dbReference type="OMA" id="GAQIYCA"/>
<name>S7RM75_GLOTA</name>
<dbReference type="KEGG" id="gtr:GLOTRDRAFT_99782"/>
<organism evidence="2 3">
    <name type="scientific">Gloeophyllum trabeum (strain ATCC 11539 / FP-39264 / Madison 617)</name>
    <name type="common">Brown rot fungus</name>
    <dbReference type="NCBI Taxonomy" id="670483"/>
    <lineage>
        <taxon>Eukaryota</taxon>
        <taxon>Fungi</taxon>
        <taxon>Dikarya</taxon>
        <taxon>Basidiomycota</taxon>
        <taxon>Agaricomycotina</taxon>
        <taxon>Agaricomycetes</taxon>
        <taxon>Gloeophyllales</taxon>
        <taxon>Gloeophyllaceae</taxon>
        <taxon>Gloeophyllum</taxon>
    </lineage>
</organism>
<gene>
    <name evidence="2" type="ORF">GLOTRDRAFT_99782</name>
</gene>
<dbReference type="HOGENOM" id="CLU_111198_0_0_1"/>
<dbReference type="AlphaFoldDB" id="S7RM75"/>
<keyword evidence="3" id="KW-1185">Reference proteome</keyword>
<dbReference type="OrthoDB" id="2844016at2759"/>
<sequence length="203" mass="20956">MFAFLALAVAPLVAALPSRLDTRQSDGPWCKGLGGGAYDVAYNFTLIAKNATSNDNGVQIVLNPQTDRSGATVYGLATYTTQPGTLAQFPNFSLFHGGLTANEPSNAKCQPVSPGAAEGSAVSFLDTCTDLATAAPVFCAVASTSAAQGSLPTLALNTHTDRFLICRQAGGTADVVVYDASADATAYEYDTCYAVTLHVDETA</sequence>
<evidence type="ECO:0000313" key="3">
    <source>
        <dbReference type="Proteomes" id="UP000030669"/>
    </source>
</evidence>
<proteinExistence type="predicted"/>
<dbReference type="GeneID" id="19310099"/>
<evidence type="ECO:0000256" key="1">
    <source>
        <dbReference type="SAM" id="SignalP"/>
    </source>
</evidence>
<dbReference type="EMBL" id="KB469301">
    <property type="protein sequence ID" value="EPQ55495.1"/>
    <property type="molecule type" value="Genomic_DNA"/>
</dbReference>
<keyword evidence="1" id="KW-0732">Signal</keyword>
<feature type="chain" id="PRO_5012700621" evidence="1">
    <location>
        <begin position="16"/>
        <end position="203"/>
    </location>
</feature>
<feature type="signal peptide" evidence="1">
    <location>
        <begin position="1"/>
        <end position="15"/>
    </location>
</feature>
<dbReference type="eggNOG" id="ENOG502RC1A">
    <property type="taxonomic scope" value="Eukaryota"/>
</dbReference>
<accession>S7RM75</accession>